<accession>A0A852UP75</accession>
<proteinExistence type="predicted"/>
<name>A0A852UP75_9ACTN</name>
<reference evidence="1 2" key="1">
    <citation type="submission" date="2020-07" db="EMBL/GenBank/DDBJ databases">
        <title>Sequencing the genomes of 1000 actinobacteria strains.</title>
        <authorList>
            <person name="Klenk H.-P."/>
        </authorList>
    </citation>
    <scope>NUCLEOTIDE SEQUENCE [LARGE SCALE GENOMIC DNA]</scope>
    <source>
        <strain evidence="1 2">DSM 45763</strain>
    </source>
</reference>
<dbReference type="AlphaFoldDB" id="A0A852UP75"/>
<evidence type="ECO:0000313" key="1">
    <source>
        <dbReference type="EMBL" id="NYF37969.1"/>
    </source>
</evidence>
<protein>
    <submittedName>
        <fullName evidence="1">Uncharacterized protein</fullName>
    </submittedName>
</protein>
<gene>
    <name evidence="1" type="ORF">HDA43_000128</name>
</gene>
<organism evidence="1 2">
    <name type="scientific">Streptosporangium sandarakinum</name>
    <dbReference type="NCBI Taxonomy" id="1260955"/>
    <lineage>
        <taxon>Bacteria</taxon>
        <taxon>Bacillati</taxon>
        <taxon>Actinomycetota</taxon>
        <taxon>Actinomycetes</taxon>
        <taxon>Streptosporangiales</taxon>
        <taxon>Streptosporangiaceae</taxon>
        <taxon>Streptosporangium</taxon>
    </lineage>
</organism>
<sequence>MTRRADQPAQKLTTDNYVDVLFRAIYEAADQLSTRQLEPWDDPQGRFITCDQPVLFSPRGSGEPSMSTSKYVWWPISPHRLIAFSNAHRGRKVAHRIAARKDVDHVRKTFIRGAETAIIALPEDRDLPAGKRLRKMPQLQIDCRALPAGECGLTSGGAVTARKRWTGLAGRCVRWLRPGERPRDQLERRKSFRTFVTGHARGRARVPCHKVT</sequence>
<evidence type="ECO:0000313" key="2">
    <source>
        <dbReference type="Proteomes" id="UP000576393"/>
    </source>
</evidence>
<dbReference type="Proteomes" id="UP000576393">
    <property type="component" value="Unassembled WGS sequence"/>
</dbReference>
<keyword evidence="2" id="KW-1185">Reference proteome</keyword>
<dbReference type="EMBL" id="JACCCO010000001">
    <property type="protein sequence ID" value="NYF37969.1"/>
    <property type="molecule type" value="Genomic_DNA"/>
</dbReference>
<comment type="caution">
    <text evidence="1">The sequence shown here is derived from an EMBL/GenBank/DDBJ whole genome shotgun (WGS) entry which is preliminary data.</text>
</comment>
<dbReference type="RefSeq" id="WP_179817798.1">
    <property type="nucleotide sequence ID" value="NZ_JACCCO010000001.1"/>
</dbReference>